<dbReference type="Proteomes" id="UP000557204">
    <property type="component" value="Unassembled WGS sequence"/>
</dbReference>
<organism evidence="1 2">
    <name type="scientific">Isoptericola sediminis</name>
    <dbReference type="NCBI Taxonomy" id="2733572"/>
    <lineage>
        <taxon>Bacteria</taxon>
        <taxon>Bacillati</taxon>
        <taxon>Actinomycetota</taxon>
        <taxon>Actinomycetes</taxon>
        <taxon>Micrococcales</taxon>
        <taxon>Promicromonosporaceae</taxon>
        <taxon>Isoptericola</taxon>
    </lineage>
</organism>
<gene>
    <name evidence="1" type="ORF">HLI28_01790</name>
</gene>
<evidence type="ECO:0000313" key="2">
    <source>
        <dbReference type="Proteomes" id="UP000557204"/>
    </source>
</evidence>
<sequence>MWGWIWTVLALAAVVFLAWLAWRVVRTGLALLRTFAEAGSTWGEAAERVGAAAAAAQADPPRITATMFEDRAVLRARREQLRRDRWERRDRRRVDQAAVWRTWSESTWLERRQAERRADRHP</sequence>
<dbReference type="RefSeq" id="WP_171245776.1">
    <property type="nucleotide sequence ID" value="NZ_JABFAJ010000003.1"/>
</dbReference>
<dbReference type="AlphaFoldDB" id="A0A849JS73"/>
<dbReference type="EMBL" id="JABFAJ010000003">
    <property type="protein sequence ID" value="NNU26276.1"/>
    <property type="molecule type" value="Genomic_DNA"/>
</dbReference>
<evidence type="ECO:0000313" key="1">
    <source>
        <dbReference type="EMBL" id="NNU26276.1"/>
    </source>
</evidence>
<name>A0A849JS73_9MICO</name>
<protein>
    <submittedName>
        <fullName evidence="1">Uncharacterized protein</fullName>
    </submittedName>
</protein>
<proteinExistence type="predicted"/>
<accession>A0A849JS73</accession>
<keyword evidence="2" id="KW-1185">Reference proteome</keyword>
<comment type="caution">
    <text evidence="1">The sequence shown here is derived from an EMBL/GenBank/DDBJ whole genome shotgun (WGS) entry which is preliminary data.</text>
</comment>
<reference evidence="1 2" key="1">
    <citation type="submission" date="2020-05" db="EMBL/GenBank/DDBJ databases">
        <title>Genome sequence of Isoptericola sp. JC619 isolated from Chilika lagoon, India.</title>
        <authorList>
            <person name="Kumar D."/>
            <person name="Appam K."/>
            <person name="Gandham S."/>
            <person name="Uppada J."/>
            <person name="Sasikala C."/>
            <person name="Venkata Ramana C."/>
        </authorList>
    </citation>
    <scope>NUCLEOTIDE SEQUENCE [LARGE SCALE GENOMIC DNA]</scope>
    <source>
        <strain evidence="1 2">JC619</strain>
    </source>
</reference>